<dbReference type="EMBL" id="HAEA01007823">
    <property type="protein sequence ID" value="SBQ36303.1"/>
    <property type="molecule type" value="Transcribed_RNA"/>
</dbReference>
<proteinExistence type="predicted"/>
<feature type="non-terminal residue" evidence="1">
    <location>
        <position position="130"/>
    </location>
</feature>
<reference evidence="1" key="1">
    <citation type="submission" date="2016-05" db="EMBL/GenBank/DDBJ databases">
        <authorList>
            <person name="Lavstsen T."/>
            <person name="Jespersen J.S."/>
        </authorList>
    </citation>
    <scope>NUCLEOTIDE SEQUENCE</scope>
    <source>
        <tissue evidence="1">Brain</tissue>
    </source>
</reference>
<feature type="non-terminal residue" evidence="1">
    <location>
        <position position="1"/>
    </location>
</feature>
<reference evidence="1" key="2">
    <citation type="submission" date="2016-06" db="EMBL/GenBank/DDBJ databases">
        <title>The genome of a short-lived fish provides insights into sex chromosome evolution and the genetic control of aging.</title>
        <authorList>
            <person name="Reichwald K."/>
            <person name="Felder M."/>
            <person name="Petzold A."/>
            <person name="Koch P."/>
            <person name="Groth M."/>
            <person name="Platzer M."/>
        </authorList>
    </citation>
    <scope>NUCLEOTIDE SEQUENCE</scope>
    <source>
        <tissue evidence="1">Brain</tissue>
    </source>
</reference>
<evidence type="ECO:0000313" key="1">
    <source>
        <dbReference type="EMBL" id="SBQ36303.1"/>
    </source>
</evidence>
<dbReference type="AlphaFoldDB" id="A0A1A8DRW2"/>
<name>A0A1A8DRW2_NOTKA</name>
<organism evidence="1">
    <name type="scientific">Nothobranchius kadleci</name>
    <name type="common">African annual killifish</name>
    <dbReference type="NCBI Taxonomy" id="1051664"/>
    <lineage>
        <taxon>Eukaryota</taxon>
        <taxon>Metazoa</taxon>
        <taxon>Chordata</taxon>
        <taxon>Craniata</taxon>
        <taxon>Vertebrata</taxon>
        <taxon>Euteleostomi</taxon>
        <taxon>Actinopterygii</taxon>
        <taxon>Neopterygii</taxon>
        <taxon>Teleostei</taxon>
        <taxon>Neoteleostei</taxon>
        <taxon>Acanthomorphata</taxon>
        <taxon>Ovalentaria</taxon>
        <taxon>Atherinomorphae</taxon>
        <taxon>Cyprinodontiformes</taxon>
        <taxon>Nothobranchiidae</taxon>
        <taxon>Nothobranchius</taxon>
    </lineage>
</organism>
<gene>
    <name evidence="1" type="primary">MT-ND4</name>
</gene>
<accession>A0A1A8DRW2</accession>
<protein>
    <submittedName>
        <fullName evidence="1">NADH dehydrogenase 4, mitochondrial</fullName>
    </submittedName>
</protein>
<sequence>QLSDGTSSTRISYSRPQPLTPYRCNCRPVNNLWFSNLNTLPFHYSFNYRTNSYTTYYIPMMTRYYPRRDISRSPYPPSPERAPLRNNSFYHLRSILLLRIFLSFLPLKLSPNTRAWRVLTSHRRTNIKPI</sequence>